<evidence type="ECO:0000256" key="2">
    <source>
        <dbReference type="ARBA" id="ARBA00022723"/>
    </source>
</evidence>
<evidence type="ECO:0000259" key="4">
    <source>
        <dbReference type="PROSITE" id="PS51891"/>
    </source>
</evidence>
<gene>
    <name evidence="5" type="ORF">QBC38DRAFT_415615</name>
</gene>
<dbReference type="InterPro" id="IPR011057">
    <property type="entry name" value="Mss4-like_sf"/>
</dbReference>
<dbReference type="PROSITE" id="PS51891">
    <property type="entry name" value="CENP_V_GFA"/>
    <property type="match status" value="1"/>
</dbReference>
<evidence type="ECO:0000313" key="6">
    <source>
        <dbReference type="Proteomes" id="UP001301958"/>
    </source>
</evidence>
<dbReference type="Pfam" id="PF04828">
    <property type="entry name" value="GFA"/>
    <property type="match status" value="1"/>
</dbReference>
<dbReference type="PANTHER" id="PTHR28620:SF1">
    <property type="entry name" value="CENP-V_GFA DOMAIN-CONTAINING PROTEIN"/>
    <property type="match status" value="1"/>
</dbReference>
<proteinExistence type="inferred from homology"/>
<protein>
    <recommendedName>
        <fullName evidence="4">CENP-V/GFA domain-containing protein</fullName>
    </recommendedName>
</protein>
<comment type="caution">
    <text evidence="5">The sequence shown here is derived from an EMBL/GenBank/DDBJ whole genome shotgun (WGS) entry which is preliminary data.</text>
</comment>
<evidence type="ECO:0000313" key="5">
    <source>
        <dbReference type="EMBL" id="KAK4227971.1"/>
    </source>
</evidence>
<dbReference type="PANTHER" id="PTHR28620">
    <property type="entry name" value="CENTROMERE PROTEIN V"/>
    <property type="match status" value="1"/>
</dbReference>
<organism evidence="5 6">
    <name type="scientific">Podospora fimiseda</name>
    <dbReference type="NCBI Taxonomy" id="252190"/>
    <lineage>
        <taxon>Eukaryota</taxon>
        <taxon>Fungi</taxon>
        <taxon>Dikarya</taxon>
        <taxon>Ascomycota</taxon>
        <taxon>Pezizomycotina</taxon>
        <taxon>Sordariomycetes</taxon>
        <taxon>Sordariomycetidae</taxon>
        <taxon>Sordariales</taxon>
        <taxon>Podosporaceae</taxon>
        <taxon>Podospora</taxon>
    </lineage>
</organism>
<accession>A0AAN7GVN9</accession>
<dbReference type="InterPro" id="IPR006913">
    <property type="entry name" value="CENP-V/GFA"/>
</dbReference>
<comment type="similarity">
    <text evidence="1">Belongs to the Gfa family.</text>
</comment>
<sequence length="160" mass="17878">MSDTTSIPSSAPSETYPSSCHCGHIKFDVTLSPPLSQQQVMNCNCSICQRAGYLLVLTWHNSSRSRCATYLFNSKTRHQLFCPKCGISIGIDFKDTTFPASRRNHYGISVRIFNNINLDILTYHKYDGVGAVPPNGKDLSGIQWEIDEAERLEKEKGKSS</sequence>
<dbReference type="GO" id="GO:0046872">
    <property type="term" value="F:metal ion binding"/>
    <property type="evidence" value="ECO:0007669"/>
    <property type="project" value="UniProtKB-KW"/>
</dbReference>
<evidence type="ECO:0000256" key="1">
    <source>
        <dbReference type="ARBA" id="ARBA00005495"/>
    </source>
</evidence>
<feature type="domain" description="CENP-V/GFA" evidence="4">
    <location>
        <begin position="16"/>
        <end position="127"/>
    </location>
</feature>
<name>A0AAN7GVN9_9PEZI</name>
<dbReference type="SUPFAM" id="SSF51316">
    <property type="entry name" value="Mss4-like"/>
    <property type="match status" value="1"/>
</dbReference>
<keyword evidence="6" id="KW-1185">Reference proteome</keyword>
<dbReference type="Gene3D" id="2.170.150.70">
    <property type="match status" value="1"/>
</dbReference>
<dbReference type="EMBL" id="MU865324">
    <property type="protein sequence ID" value="KAK4227971.1"/>
    <property type="molecule type" value="Genomic_DNA"/>
</dbReference>
<keyword evidence="3" id="KW-0862">Zinc</keyword>
<reference evidence="5" key="2">
    <citation type="submission" date="2023-05" db="EMBL/GenBank/DDBJ databases">
        <authorList>
            <consortium name="Lawrence Berkeley National Laboratory"/>
            <person name="Steindorff A."/>
            <person name="Hensen N."/>
            <person name="Bonometti L."/>
            <person name="Westerberg I."/>
            <person name="Brannstrom I.O."/>
            <person name="Guillou S."/>
            <person name="Cros-Aarteil S."/>
            <person name="Calhoun S."/>
            <person name="Haridas S."/>
            <person name="Kuo A."/>
            <person name="Mondo S."/>
            <person name="Pangilinan J."/>
            <person name="Riley R."/>
            <person name="Labutti K."/>
            <person name="Andreopoulos B."/>
            <person name="Lipzen A."/>
            <person name="Chen C."/>
            <person name="Yanf M."/>
            <person name="Daum C."/>
            <person name="Ng V."/>
            <person name="Clum A."/>
            <person name="Ohm R."/>
            <person name="Martin F."/>
            <person name="Silar P."/>
            <person name="Natvig D."/>
            <person name="Lalanne C."/>
            <person name="Gautier V."/>
            <person name="Ament-Velasquez S.L."/>
            <person name="Kruys A."/>
            <person name="Hutchinson M.I."/>
            <person name="Powell A.J."/>
            <person name="Barry K."/>
            <person name="Miller A.N."/>
            <person name="Grigoriev I.V."/>
            <person name="Debuchy R."/>
            <person name="Gladieux P."/>
            <person name="Thoren M.H."/>
            <person name="Johannesson H."/>
        </authorList>
    </citation>
    <scope>NUCLEOTIDE SEQUENCE</scope>
    <source>
        <strain evidence="5">CBS 990.96</strain>
    </source>
</reference>
<dbReference type="GO" id="GO:0016846">
    <property type="term" value="F:carbon-sulfur lyase activity"/>
    <property type="evidence" value="ECO:0007669"/>
    <property type="project" value="InterPro"/>
</dbReference>
<evidence type="ECO:0000256" key="3">
    <source>
        <dbReference type="ARBA" id="ARBA00022833"/>
    </source>
</evidence>
<reference evidence="5" key="1">
    <citation type="journal article" date="2023" name="Mol. Phylogenet. Evol.">
        <title>Genome-scale phylogeny and comparative genomics of the fungal order Sordariales.</title>
        <authorList>
            <person name="Hensen N."/>
            <person name="Bonometti L."/>
            <person name="Westerberg I."/>
            <person name="Brannstrom I.O."/>
            <person name="Guillou S."/>
            <person name="Cros-Aarteil S."/>
            <person name="Calhoun S."/>
            <person name="Haridas S."/>
            <person name="Kuo A."/>
            <person name="Mondo S."/>
            <person name="Pangilinan J."/>
            <person name="Riley R."/>
            <person name="LaButti K."/>
            <person name="Andreopoulos B."/>
            <person name="Lipzen A."/>
            <person name="Chen C."/>
            <person name="Yan M."/>
            <person name="Daum C."/>
            <person name="Ng V."/>
            <person name="Clum A."/>
            <person name="Steindorff A."/>
            <person name="Ohm R.A."/>
            <person name="Martin F."/>
            <person name="Silar P."/>
            <person name="Natvig D.O."/>
            <person name="Lalanne C."/>
            <person name="Gautier V."/>
            <person name="Ament-Velasquez S.L."/>
            <person name="Kruys A."/>
            <person name="Hutchinson M.I."/>
            <person name="Powell A.J."/>
            <person name="Barry K."/>
            <person name="Miller A.N."/>
            <person name="Grigoriev I.V."/>
            <person name="Debuchy R."/>
            <person name="Gladieux P."/>
            <person name="Hiltunen Thoren M."/>
            <person name="Johannesson H."/>
        </authorList>
    </citation>
    <scope>NUCLEOTIDE SEQUENCE</scope>
    <source>
        <strain evidence="5">CBS 990.96</strain>
    </source>
</reference>
<dbReference type="Proteomes" id="UP001301958">
    <property type="component" value="Unassembled WGS sequence"/>
</dbReference>
<dbReference type="InterPro" id="IPR052355">
    <property type="entry name" value="CENP-V-like"/>
</dbReference>
<dbReference type="AlphaFoldDB" id="A0AAN7GVN9"/>
<keyword evidence="2" id="KW-0479">Metal-binding</keyword>